<reference evidence="2" key="1">
    <citation type="submission" date="2013-02" db="EMBL/GenBank/DDBJ databases">
        <authorList>
            <person name="Hughes D."/>
        </authorList>
    </citation>
    <scope>NUCLEOTIDE SEQUENCE</scope>
    <source>
        <strain>Durham</strain>
        <strain evidence="2">NC isolate 2 -- Noor lab</strain>
    </source>
</reference>
<dbReference type="EMBL" id="CAQQ02100153">
    <property type="status" value="NOT_ANNOTATED_CDS"/>
    <property type="molecule type" value="Genomic_DNA"/>
</dbReference>
<dbReference type="EnsemblMetazoa" id="MESCA002066-RA">
    <property type="protein sequence ID" value="MESCA002066-PA"/>
    <property type="gene ID" value="MESCA002066"/>
</dbReference>
<evidence type="ECO:0000313" key="2">
    <source>
        <dbReference type="Proteomes" id="UP000015102"/>
    </source>
</evidence>
<dbReference type="EMBL" id="CAQQ02100152">
    <property type="status" value="NOT_ANNOTATED_CDS"/>
    <property type="molecule type" value="Genomic_DNA"/>
</dbReference>
<dbReference type="Proteomes" id="UP000015102">
    <property type="component" value="Unassembled WGS sequence"/>
</dbReference>
<name>T1GFC8_MEGSC</name>
<organism evidence="1 2">
    <name type="scientific">Megaselia scalaris</name>
    <name type="common">Humpbacked fly</name>
    <name type="synonym">Phora scalaris</name>
    <dbReference type="NCBI Taxonomy" id="36166"/>
    <lineage>
        <taxon>Eukaryota</taxon>
        <taxon>Metazoa</taxon>
        <taxon>Ecdysozoa</taxon>
        <taxon>Arthropoda</taxon>
        <taxon>Hexapoda</taxon>
        <taxon>Insecta</taxon>
        <taxon>Pterygota</taxon>
        <taxon>Neoptera</taxon>
        <taxon>Endopterygota</taxon>
        <taxon>Diptera</taxon>
        <taxon>Brachycera</taxon>
        <taxon>Muscomorpha</taxon>
        <taxon>Platypezoidea</taxon>
        <taxon>Phoridae</taxon>
        <taxon>Megaseliini</taxon>
        <taxon>Megaselia</taxon>
    </lineage>
</organism>
<dbReference type="EMBL" id="CAQQ02100151">
    <property type="status" value="NOT_ANNOTATED_CDS"/>
    <property type="molecule type" value="Genomic_DNA"/>
</dbReference>
<evidence type="ECO:0000313" key="1">
    <source>
        <dbReference type="EnsemblMetazoa" id="MESCA002066-PA"/>
    </source>
</evidence>
<keyword evidence="2" id="KW-1185">Reference proteome</keyword>
<accession>T1GFC8</accession>
<reference evidence="1" key="2">
    <citation type="submission" date="2015-06" db="UniProtKB">
        <authorList>
            <consortium name="EnsemblMetazoa"/>
        </authorList>
    </citation>
    <scope>IDENTIFICATION</scope>
</reference>
<proteinExistence type="predicted"/>
<dbReference type="AlphaFoldDB" id="T1GFC8"/>
<protein>
    <submittedName>
        <fullName evidence="1">Uncharacterized protein</fullName>
    </submittedName>
</protein>
<sequence length="93" mass="10615">MTSLLGVMDKITWSVDQLFSHIEWHNSCNTGLSCHPEGQNSSPVQGWAFSVIYNDVDVRPFLTRGSVAERVMMFEKCPEIKNPLMRPFNRNQG</sequence>
<dbReference type="HOGENOM" id="CLU_2402159_0_0_1"/>